<proteinExistence type="predicted"/>
<dbReference type="AlphaFoldDB" id="A0A2W5B9Y4"/>
<sequence>MAHDTYTQVTYFRTALDPLDVYRLDDIINHGSADDTSTPAAALATHLRGFNPRLRWHVPGDLEEVISQHYPPDSDGVVSLAGKAHLDAATFSHAGHCTIFVALRAVLGSALSARSMWFPGSCEAAPGLPRATTTGIAYSGSSCLDIPEGIGTAEYLAGVRDPIPWLTKIDFLTYLDTPDLVPGCTPAVPAGFRPVSWTDDAWFAPRLRAPGVDVIADSVGPYHEEMTAVVSAIYQGPGLPRLVRLSSS</sequence>
<organism evidence="1 2">
    <name type="scientific">Corynebacterium urealyticum</name>
    <dbReference type="NCBI Taxonomy" id="43771"/>
    <lineage>
        <taxon>Bacteria</taxon>
        <taxon>Bacillati</taxon>
        <taxon>Actinomycetota</taxon>
        <taxon>Actinomycetes</taxon>
        <taxon>Mycobacteriales</taxon>
        <taxon>Corynebacteriaceae</taxon>
        <taxon>Corynebacterium</taxon>
    </lineage>
</organism>
<comment type="caution">
    <text evidence="1">The sequence shown here is derived from an EMBL/GenBank/DDBJ whole genome shotgun (WGS) entry which is preliminary data.</text>
</comment>
<gene>
    <name evidence="1" type="ORF">DI609_04305</name>
</gene>
<protein>
    <submittedName>
        <fullName evidence="1">Uncharacterized protein</fullName>
    </submittedName>
</protein>
<reference evidence="1 2" key="1">
    <citation type="submission" date="2017-11" db="EMBL/GenBank/DDBJ databases">
        <title>Infants hospitalized years apart are colonized by the same room-sourced microbial strains.</title>
        <authorList>
            <person name="Brooks B."/>
            <person name="Olm M.R."/>
            <person name="Firek B.A."/>
            <person name="Baker R."/>
            <person name="Thomas B.C."/>
            <person name="Morowitz M.J."/>
            <person name="Banfield J.F."/>
        </authorList>
    </citation>
    <scope>NUCLEOTIDE SEQUENCE [LARGE SCALE GENOMIC DNA]</scope>
    <source>
        <strain evidence="1">S2_012_000_R3_87</strain>
    </source>
</reference>
<evidence type="ECO:0000313" key="1">
    <source>
        <dbReference type="EMBL" id="PZP01370.1"/>
    </source>
</evidence>
<accession>A0A2W5B9Y4</accession>
<evidence type="ECO:0000313" key="2">
    <source>
        <dbReference type="Proteomes" id="UP000249451"/>
    </source>
</evidence>
<dbReference type="EMBL" id="QFNY01000075">
    <property type="protein sequence ID" value="PZP01370.1"/>
    <property type="molecule type" value="Genomic_DNA"/>
</dbReference>
<name>A0A2W5B9Y4_9CORY</name>
<dbReference type="Proteomes" id="UP000249451">
    <property type="component" value="Unassembled WGS sequence"/>
</dbReference>